<organism evidence="1">
    <name type="scientific">Treponema denticola OTK</name>
    <dbReference type="NCBI Taxonomy" id="999434"/>
    <lineage>
        <taxon>Bacteria</taxon>
        <taxon>Pseudomonadati</taxon>
        <taxon>Spirochaetota</taxon>
        <taxon>Spirochaetia</taxon>
        <taxon>Spirochaetales</taxon>
        <taxon>Treponemataceae</taxon>
        <taxon>Treponema</taxon>
    </lineage>
</organism>
<sequence>MTMKVYLDNCCYNRPYDDQNYLSISLETQAKLLVQLLIKEKHLELASSFILDYENSCNPYMDRKTAIKNFLNDNVSDYVCSEKSEEVITKAEIVMATGVKMKDSCHIVCAEMMKCDYLLSTDKGMLKYKSDTLKLLNPIEFIDLLNGGNKNDD</sequence>
<dbReference type="HOGENOM" id="CLU_111934_0_0_12"/>
<dbReference type="InterPro" id="IPR029060">
    <property type="entry name" value="PIN-like_dom_sf"/>
</dbReference>
<proteinExistence type="predicted"/>
<reference evidence="1" key="1">
    <citation type="submission" date="2012-01" db="EMBL/GenBank/DDBJ databases">
        <title>The Genome Sequence of Treponema denticola OTK.</title>
        <authorList>
            <consortium name="The Broad Institute Genome Sequencing Platform"/>
            <person name="Earl A."/>
            <person name="Ward D."/>
            <person name="Feldgarden M."/>
            <person name="Gevers D."/>
            <person name="Blanton J.M."/>
            <person name="Fenno C.J."/>
            <person name="Baranova O.V."/>
            <person name="Mathney J."/>
            <person name="Dewhirst F.E."/>
            <person name="Izard J."/>
            <person name="Young S.K."/>
            <person name="Zeng Q."/>
            <person name="Gargeya S."/>
            <person name="Fitzgerald M."/>
            <person name="Haas B."/>
            <person name="Abouelleil A."/>
            <person name="Alvarado L."/>
            <person name="Arachchi H.M."/>
            <person name="Berlin A."/>
            <person name="Chapman S.B."/>
            <person name="Gearin G."/>
            <person name="Goldberg J."/>
            <person name="Griggs A."/>
            <person name="Gujja S."/>
            <person name="Hansen M."/>
            <person name="Heiman D."/>
            <person name="Howarth C."/>
            <person name="Larimer J."/>
            <person name="Lui A."/>
            <person name="MacDonald P.J.P."/>
            <person name="McCowen C."/>
            <person name="Montmayeur A."/>
            <person name="Murphy C."/>
            <person name="Neiman D."/>
            <person name="Pearson M."/>
            <person name="Priest M."/>
            <person name="Roberts A."/>
            <person name="Saif S."/>
            <person name="Shea T."/>
            <person name="Sisk P."/>
            <person name="Stolte C."/>
            <person name="Sykes S."/>
            <person name="Wortman J."/>
            <person name="Nusbaum C."/>
            <person name="Birren B."/>
        </authorList>
    </citation>
    <scope>NUCLEOTIDE SEQUENCE [LARGE SCALE GENOMIC DNA]</scope>
    <source>
        <strain evidence="1">OTK</strain>
    </source>
</reference>
<dbReference type="PATRIC" id="fig|999434.4.peg.1378"/>
<evidence type="ECO:0008006" key="2">
    <source>
        <dbReference type="Google" id="ProtNLM"/>
    </source>
</evidence>
<name>A0A0F6MP67_TREDN</name>
<protein>
    <recommendedName>
        <fullName evidence="2">PIN domain-containing protein</fullName>
    </recommendedName>
</protein>
<dbReference type="Proteomes" id="UP000011701">
    <property type="component" value="Chromosome"/>
</dbReference>
<evidence type="ECO:0000313" key="1">
    <source>
        <dbReference type="EMBL" id="EMB21556.1"/>
    </source>
</evidence>
<dbReference type="AlphaFoldDB" id="A0A0F6MP67"/>
<dbReference type="EMBL" id="AGDY01000006">
    <property type="protein sequence ID" value="EMB21556.1"/>
    <property type="molecule type" value="Genomic_DNA"/>
</dbReference>
<accession>A0A0F6MP67</accession>
<comment type="caution">
    <text evidence="1">The sequence shown here is derived from an EMBL/GenBank/DDBJ whole genome shotgun (WGS) entry which is preliminary data.</text>
</comment>
<dbReference type="SUPFAM" id="SSF88723">
    <property type="entry name" value="PIN domain-like"/>
    <property type="match status" value="1"/>
</dbReference>
<gene>
    <name evidence="1" type="ORF">HMPREF9723_01329</name>
</gene>